<dbReference type="CDD" id="cd13732">
    <property type="entry name" value="HFD_CENP-W"/>
    <property type="match status" value="1"/>
</dbReference>
<evidence type="ECO:0000256" key="7">
    <source>
        <dbReference type="ARBA" id="ARBA00038432"/>
    </source>
</evidence>
<dbReference type="Pfam" id="PF15510">
    <property type="entry name" value="CENP-W"/>
    <property type="match status" value="1"/>
</dbReference>
<dbReference type="OrthoDB" id="2543597at2759"/>
<dbReference type="Proteomes" id="UP000268093">
    <property type="component" value="Unassembled WGS sequence"/>
</dbReference>
<dbReference type="GO" id="GO:0000278">
    <property type="term" value="P:mitotic cell cycle"/>
    <property type="evidence" value="ECO:0007669"/>
    <property type="project" value="InterPro"/>
</dbReference>
<evidence type="ECO:0000256" key="1">
    <source>
        <dbReference type="ARBA" id="ARBA00004123"/>
    </source>
</evidence>
<reference evidence="8 9" key="1">
    <citation type="journal article" date="2018" name="New Phytol.">
        <title>Phylogenomics of Endogonaceae and evolution of mycorrhizas within Mucoromycota.</title>
        <authorList>
            <person name="Chang Y."/>
            <person name="Desiro A."/>
            <person name="Na H."/>
            <person name="Sandor L."/>
            <person name="Lipzen A."/>
            <person name="Clum A."/>
            <person name="Barry K."/>
            <person name="Grigoriev I.V."/>
            <person name="Martin F.M."/>
            <person name="Stajich J.E."/>
            <person name="Smith M.E."/>
            <person name="Bonito G."/>
            <person name="Spatafora J.W."/>
        </authorList>
    </citation>
    <scope>NUCLEOTIDE SEQUENCE [LARGE SCALE GENOMIC DNA]</scope>
    <source>
        <strain evidence="8 9">GMNB39</strain>
    </source>
</reference>
<dbReference type="GO" id="GO:0003677">
    <property type="term" value="F:DNA binding"/>
    <property type="evidence" value="ECO:0007669"/>
    <property type="project" value="InterPro"/>
</dbReference>
<gene>
    <name evidence="8" type="ORF">BC936DRAFT_139236</name>
</gene>
<accession>A0A433BAB8</accession>
<dbReference type="InterPro" id="IPR052484">
    <property type="entry name" value="CENP-W/WIP1"/>
</dbReference>
<comment type="subcellular location">
    <subcellularLocation>
        <location evidence="2">Chromosome</location>
        <location evidence="2">Centromere</location>
        <location evidence="2">Kinetochore</location>
    </subcellularLocation>
    <subcellularLocation>
        <location evidence="1">Nucleus</location>
    </subcellularLocation>
</comment>
<keyword evidence="5" id="KW-0539">Nucleus</keyword>
<dbReference type="InterPro" id="IPR009072">
    <property type="entry name" value="Histone-fold"/>
</dbReference>
<keyword evidence="4" id="KW-0995">Kinetochore</keyword>
<comment type="caution">
    <text evidence="8">The sequence shown here is derived from an EMBL/GenBank/DDBJ whole genome shotgun (WGS) entry which is preliminary data.</text>
</comment>
<dbReference type="SUPFAM" id="SSF47113">
    <property type="entry name" value="Histone-fold"/>
    <property type="match status" value="1"/>
</dbReference>
<keyword evidence="3" id="KW-0158">Chromosome</keyword>
<protein>
    <recommendedName>
        <fullName evidence="10">Transcription factor CBF/NF-Y/archaeal histone domain-containing protein</fullName>
    </recommendedName>
</protein>
<dbReference type="EMBL" id="RBNI01014528">
    <property type="protein sequence ID" value="RUP20627.1"/>
    <property type="molecule type" value="Genomic_DNA"/>
</dbReference>
<organism evidence="8 9">
    <name type="scientific">Jimgerdemannia flammicorona</name>
    <dbReference type="NCBI Taxonomy" id="994334"/>
    <lineage>
        <taxon>Eukaryota</taxon>
        <taxon>Fungi</taxon>
        <taxon>Fungi incertae sedis</taxon>
        <taxon>Mucoromycota</taxon>
        <taxon>Mucoromycotina</taxon>
        <taxon>Endogonomycetes</taxon>
        <taxon>Endogonales</taxon>
        <taxon>Endogonaceae</taxon>
        <taxon>Jimgerdemannia</taxon>
    </lineage>
</organism>
<keyword evidence="9" id="KW-1185">Reference proteome</keyword>
<evidence type="ECO:0000256" key="2">
    <source>
        <dbReference type="ARBA" id="ARBA00004629"/>
    </source>
</evidence>
<evidence type="ECO:0000256" key="4">
    <source>
        <dbReference type="ARBA" id="ARBA00022838"/>
    </source>
</evidence>
<dbReference type="GO" id="GO:0007059">
    <property type="term" value="P:chromosome segregation"/>
    <property type="evidence" value="ECO:0007669"/>
    <property type="project" value="TreeGrafter"/>
</dbReference>
<proteinExistence type="inferred from homology"/>
<evidence type="ECO:0000313" key="9">
    <source>
        <dbReference type="Proteomes" id="UP000268093"/>
    </source>
</evidence>
<dbReference type="GO" id="GO:0051382">
    <property type="term" value="P:kinetochore assembly"/>
    <property type="evidence" value="ECO:0007669"/>
    <property type="project" value="InterPro"/>
</dbReference>
<dbReference type="Gene3D" id="1.10.20.10">
    <property type="entry name" value="Histone, subunit A"/>
    <property type="match status" value="1"/>
</dbReference>
<evidence type="ECO:0000256" key="6">
    <source>
        <dbReference type="ARBA" id="ARBA00023328"/>
    </source>
</evidence>
<dbReference type="GO" id="GO:0046982">
    <property type="term" value="F:protein heterodimerization activity"/>
    <property type="evidence" value="ECO:0007669"/>
    <property type="project" value="InterPro"/>
</dbReference>
<name>A0A433BAB8_9FUNG</name>
<evidence type="ECO:0000256" key="5">
    <source>
        <dbReference type="ARBA" id="ARBA00023242"/>
    </source>
</evidence>
<dbReference type="GO" id="GO:0000776">
    <property type="term" value="C:kinetochore"/>
    <property type="evidence" value="ECO:0007669"/>
    <property type="project" value="UniProtKB-KW"/>
</dbReference>
<dbReference type="InterPro" id="IPR028847">
    <property type="entry name" value="CENP-W"/>
</dbReference>
<keyword evidence="6" id="KW-0137">Centromere</keyword>
<evidence type="ECO:0008006" key="10">
    <source>
        <dbReference type="Google" id="ProtNLM"/>
    </source>
</evidence>
<comment type="similarity">
    <text evidence="7">Belongs to the CENP-W/WIP1 family.</text>
</comment>
<dbReference type="AlphaFoldDB" id="A0A433BAB8"/>
<dbReference type="PANTHER" id="PTHR34832:SF1">
    <property type="entry name" value="CENTROMERE PROTEIN W"/>
    <property type="match status" value="1"/>
</dbReference>
<evidence type="ECO:0000256" key="3">
    <source>
        <dbReference type="ARBA" id="ARBA00022454"/>
    </source>
</evidence>
<sequence>MTRLYTRSTIKKIVKAHQPKSQLAKNVDVMLYLDYALFLNRLAAEADITALNDNERVVEARHVNTALEKVLQQFKG</sequence>
<dbReference type="PANTHER" id="PTHR34832">
    <property type="entry name" value="CENTROMERE PROTEIN W"/>
    <property type="match status" value="1"/>
</dbReference>
<dbReference type="GO" id="GO:0005654">
    <property type="term" value="C:nucleoplasm"/>
    <property type="evidence" value="ECO:0007669"/>
    <property type="project" value="TreeGrafter"/>
</dbReference>
<evidence type="ECO:0000313" key="8">
    <source>
        <dbReference type="EMBL" id="RUP20627.1"/>
    </source>
</evidence>